<dbReference type="AlphaFoldDB" id="A0A418VYI1"/>
<reference evidence="2 3" key="1">
    <citation type="submission" date="2018-09" db="EMBL/GenBank/DDBJ databases">
        <authorList>
            <person name="Zhu H."/>
        </authorList>
    </citation>
    <scope>NUCLEOTIDE SEQUENCE [LARGE SCALE GENOMIC DNA]</scope>
    <source>
        <strain evidence="2 3">K2W22B-5</strain>
    </source>
</reference>
<evidence type="ECO:0000313" key="3">
    <source>
        <dbReference type="Proteomes" id="UP000283458"/>
    </source>
</evidence>
<feature type="compositionally biased region" description="Basic and acidic residues" evidence="1">
    <location>
        <begin position="30"/>
        <end position="39"/>
    </location>
</feature>
<keyword evidence="3" id="KW-1185">Reference proteome</keyword>
<comment type="caution">
    <text evidence="2">The sequence shown here is derived from an EMBL/GenBank/DDBJ whole genome shotgun (WGS) entry which is preliminary data.</text>
</comment>
<gene>
    <name evidence="2" type="ORF">D3877_19345</name>
</gene>
<feature type="compositionally biased region" description="Basic and acidic residues" evidence="1">
    <location>
        <begin position="1"/>
        <end position="17"/>
    </location>
</feature>
<name>A0A418VYI1_9PROT</name>
<evidence type="ECO:0000313" key="2">
    <source>
        <dbReference type="EMBL" id="RJF82206.1"/>
    </source>
</evidence>
<accession>A0A418VYI1</accession>
<dbReference type="EMBL" id="QYUL01000002">
    <property type="protein sequence ID" value="RJF82206.1"/>
    <property type="molecule type" value="Genomic_DNA"/>
</dbReference>
<dbReference type="OrthoDB" id="7306423at2"/>
<proteinExistence type="predicted"/>
<dbReference type="RefSeq" id="WP_119832290.1">
    <property type="nucleotide sequence ID" value="NZ_QYUL01000002.1"/>
</dbReference>
<sequence>MSDQERQSFDTQARDRVAQATERMNQLRSAVERSDPKGREAWERTLDGLRGLQNRATARIEAAHLADDDAWPSSRGRADQALGELIDALDEIDHRLQRLAA</sequence>
<dbReference type="Proteomes" id="UP000283458">
    <property type="component" value="Unassembled WGS sequence"/>
</dbReference>
<evidence type="ECO:0000256" key="1">
    <source>
        <dbReference type="SAM" id="MobiDB-lite"/>
    </source>
</evidence>
<feature type="region of interest" description="Disordered" evidence="1">
    <location>
        <begin position="1"/>
        <end position="39"/>
    </location>
</feature>
<organism evidence="2 3">
    <name type="scientific">Azospirillum cavernae</name>
    <dbReference type="NCBI Taxonomy" id="2320860"/>
    <lineage>
        <taxon>Bacteria</taxon>
        <taxon>Pseudomonadati</taxon>
        <taxon>Pseudomonadota</taxon>
        <taxon>Alphaproteobacteria</taxon>
        <taxon>Rhodospirillales</taxon>
        <taxon>Azospirillaceae</taxon>
        <taxon>Azospirillum</taxon>
    </lineage>
</organism>
<protein>
    <submittedName>
        <fullName evidence="2">Uncharacterized protein</fullName>
    </submittedName>
</protein>